<keyword evidence="2" id="KW-0680">Restriction system</keyword>
<keyword evidence="3" id="KW-0238">DNA-binding</keyword>
<evidence type="ECO:0000313" key="5">
    <source>
        <dbReference type="EMBL" id="RPE82730.1"/>
    </source>
</evidence>
<evidence type="ECO:0000256" key="3">
    <source>
        <dbReference type="ARBA" id="ARBA00023125"/>
    </source>
</evidence>
<evidence type="ECO:0000313" key="6">
    <source>
        <dbReference type="Proteomes" id="UP000281691"/>
    </source>
</evidence>
<dbReference type="Proteomes" id="UP000281691">
    <property type="component" value="Unassembled WGS sequence"/>
</dbReference>
<comment type="similarity">
    <text evidence="1">Belongs to the type-I restriction system S methylase family.</text>
</comment>
<dbReference type="EMBL" id="RKQP01000004">
    <property type="protein sequence ID" value="RPE82730.1"/>
    <property type="molecule type" value="Genomic_DNA"/>
</dbReference>
<evidence type="ECO:0000259" key="4">
    <source>
        <dbReference type="Pfam" id="PF01420"/>
    </source>
</evidence>
<dbReference type="GO" id="GO:0009307">
    <property type="term" value="P:DNA restriction-modification system"/>
    <property type="evidence" value="ECO:0007669"/>
    <property type="project" value="UniProtKB-KW"/>
</dbReference>
<proteinExistence type="inferred from homology"/>
<name>A0A3N4W9F2_9PAST</name>
<sequence>MGYIDTPTYICNEESKIYVIFGEHTRSFNIADTSFSILDNVKVLKPLKEISLNQLFFIISSWKKEIPNLGYARHWKVAKNIQFFLPVKNNEIDFDFIEEFISELQAERLQELQGYLRVTGLSNYTLNEKEKNAIARLNEIEWGKFNLEKLFGKATRGKRLKSADRISGLLPFVTAGETDTGISAFIGNKVDVFNANTITIDMFGSAKYRNYSYGADDHIAVVHCDHLMKEAVLFLTSAIHKVSNSGQFSYARNFYAKDADQLNISLPIKNGIPDYELMSILGSAIQKLVIEDVVKYTDREIMGYQQVISS</sequence>
<feature type="domain" description="Type I restriction modification DNA specificity" evidence="4">
    <location>
        <begin position="141"/>
        <end position="270"/>
    </location>
</feature>
<organism evidence="5 6">
    <name type="scientific">Vespertiliibacter pulmonis</name>
    <dbReference type="NCBI Taxonomy" id="1443036"/>
    <lineage>
        <taxon>Bacteria</taxon>
        <taxon>Pseudomonadati</taxon>
        <taxon>Pseudomonadota</taxon>
        <taxon>Gammaproteobacteria</taxon>
        <taxon>Pasteurellales</taxon>
        <taxon>Pasteurellaceae</taxon>
        <taxon>Vespertiliibacter</taxon>
    </lineage>
</organism>
<dbReference type="InterPro" id="IPR000055">
    <property type="entry name" value="Restrct_endonuc_typeI_TRD"/>
</dbReference>
<dbReference type="Gene3D" id="3.90.220.20">
    <property type="entry name" value="DNA methylase specificity domains"/>
    <property type="match status" value="1"/>
</dbReference>
<dbReference type="Pfam" id="PF01420">
    <property type="entry name" value="Methylase_S"/>
    <property type="match status" value="1"/>
</dbReference>
<keyword evidence="6" id="KW-1185">Reference proteome</keyword>
<accession>A0A3N4W9F2</accession>
<protein>
    <submittedName>
        <fullName evidence="5">Type I restriction modification DNA specificity protein</fullName>
    </submittedName>
</protein>
<comment type="caution">
    <text evidence="5">The sequence shown here is derived from an EMBL/GenBank/DDBJ whole genome shotgun (WGS) entry which is preliminary data.</text>
</comment>
<dbReference type="GO" id="GO:0003677">
    <property type="term" value="F:DNA binding"/>
    <property type="evidence" value="ECO:0007669"/>
    <property type="project" value="UniProtKB-KW"/>
</dbReference>
<evidence type="ECO:0000256" key="2">
    <source>
        <dbReference type="ARBA" id="ARBA00022747"/>
    </source>
</evidence>
<dbReference type="AlphaFoldDB" id="A0A3N4W9F2"/>
<dbReference type="InterPro" id="IPR044946">
    <property type="entry name" value="Restrct_endonuc_typeI_TRD_sf"/>
</dbReference>
<dbReference type="SUPFAM" id="SSF116734">
    <property type="entry name" value="DNA methylase specificity domain"/>
    <property type="match status" value="1"/>
</dbReference>
<reference evidence="5 6" key="1">
    <citation type="submission" date="2018-11" db="EMBL/GenBank/DDBJ databases">
        <title>Genomic Encyclopedia of Type Strains, Phase IV (KMG-IV): sequencing the most valuable type-strain genomes for metagenomic binning, comparative biology and taxonomic classification.</title>
        <authorList>
            <person name="Goeker M."/>
        </authorList>
    </citation>
    <scope>NUCLEOTIDE SEQUENCE [LARGE SCALE GENOMIC DNA]</scope>
    <source>
        <strain evidence="5 6">DSM 27238</strain>
    </source>
</reference>
<gene>
    <name evidence="5" type="ORF">EDC46_1401</name>
</gene>
<evidence type="ECO:0000256" key="1">
    <source>
        <dbReference type="ARBA" id="ARBA00010923"/>
    </source>
</evidence>